<dbReference type="AlphaFoldDB" id="A0A939ED95"/>
<accession>A0A939ED95</accession>
<evidence type="ECO:0000313" key="2">
    <source>
        <dbReference type="Proteomes" id="UP000664096"/>
    </source>
</evidence>
<gene>
    <name evidence="1" type="ORF">JF539_09470</name>
</gene>
<dbReference type="RefSeq" id="WP_207140041.1">
    <property type="nucleotide sequence ID" value="NZ_JAEKJZ010000001.1"/>
</dbReference>
<protein>
    <submittedName>
        <fullName evidence="1">Uncharacterized protein</fullName>
    </submittedName>
</protein>
<evidence type="ECO:0000313" key="1">
    <source>
        <dbReference type="EMBL" id="MBN9670564.1"/>
    </source>
</evidence>
<proteinExistence type="predicted"/>
<name>A0A939ED95_9HYPH</name>
<reference evidence="1" key="1">
    <citation type="submission" date="2020-12" db="EMBL/GenBank/DDBJ databases">
        <title>Oil enriched cultivation method for isolating marine PHA-producing bacteria.</title>
        <authorList>
            <person name="Zheng W."/>
            <person name="Yu S."/>
            <person name="Huang Y."/>
        </authorList>
    </citation>
    <scope>NUCLEOTIDE SEQUENCE</scope>
    <source>
        <strain evidence="1">SY-2-12</strain>
    </source>
</reference>
<sequence>MVVVVSSLKGMEQRVGLDLAKGFLKRNIGVAAEPLAGMPVPHHVEMESRVPLFYKIEPCKGAIEFLAKIFRKSRAITGHEAVLYTAPFSGNIDGVIEFGLAYFLKESWFQLFIYEMPANAFDFPFFRIRQNPDPCPPSPWHAF</sequence>
<dbReference type="EMBL" id="JAEKJZ010000001">
    <property type="protein sequence ID" value="MBN9670564.1"/>
    <property type="molecule type" value="Genomic_DNA"/>
</dbReference>
<organism evidence="1 2">
    <name type="scientific">Roseibium aggregatum</name>
    <dbReference type="NCBI Taxonomy" id="187304"/>
    <lineage>
        <taxon>Bacteria</taxon>
        <taxon>Pseudomonadati</taxon>
        <taxon>Pseudomonadota</taxon>
        <taxon>Alphaproteobacteria</taxon>
        <taxon>Hyphomicrobiales</taxon>
        <taxon>Stappiaceae</taxon>
        <taxon>Roseibium</taxon>
    </lineage>
</organism>
<dbReference type="Proteomes" id="UP000664096">
    <property type="component" value="Unassembled WGS sequence"/>
</dbReference>
<comment type="caution">
    <text evidence="1">The sequence shown here is derived from an EMBL/GenBank/DDBJ whole genome shotgun (WGS) entry which is preliminary data.</text>
</comment>